<organism evidence="3 4">
    <name type="scientific">Geovibrio thiophilus</name>
    <dbReference type="NCBI Taxonomy" id="139438"/>
    <lineage>
        <taxon>Bacteria</taxon>
        <taxon>Pseudomonadati</taxon>
        <taxon>Deferribacterota</taxon>
        <taxon>Deferribacteres</taxon>
        <taxon>Deferribacterales</taxon>
        <taxon>Geovibrionaceae</taxon>
        <taxon>Geovibrio</taxon>
    </lineage>
</organism>
<keyword evidence="4" id="KW-1185">Reference proteome</keyword>
<accession>A0A3R6AYB4</accession>
<feature type="signal peptide" evidence="1">
    <location>
        <begin position="1"/>
        <end position="23"/>
    </location>
</feature>
<evidence type="ECO:0000313" key="3">
    <source>
        <dbReference type="EMBL" id="QAR33343.1"/>
    </source>
</evidence>
<sequence length="188" mass="20167">MKRIILAVMFVALVAVGCGGKSAEAPKVIDPCFNGAPAWVLSPELEGGLAASGSAKVGPAGMQFAKTEAMAAGRDELARIISLKVQNMVKNFTQVTGVGDAQTVDKVSSQVSKQVANETLNGSRQKNIWQSPCGDLWILVVLDPAVVKEQAKQAVQTSYKNDQALWQQFQAKKAYEELDKEIAKEFGQ</sequence>
<feature type="domain" description="Lipoprotein LPP20-like" evidence="2">
    <location>
        <begin position="37"/>
        <end position="143"/>
    </location>
</feature>
<dbReference type="AlphaFoldDB" id="A0A3R6AYB4"/>
<gene>
    <name evidence="3" type="ORF">EP073_07995</name>
</gene>
<dbReference type="PROSITE" id="PS51257">
    <property type="entry name" value="PROKAR_LIPOPROTEIN"/>
    <property type="match status" value="1"/>
</dbReference>
<protein>
    <recommendedName>
        <fullName evidence="2">Lipoprotein LPP20-like domain-containing protein</fullName>
    </recommendedName>
</protein>
<evidence type="ECO:0000256" key="1">
    <source>
        <dbReference type="SAM" id="SignalP"/>
    </source>
</evidence>
<dbReference type="EMBL" id="CP035108">
    <property type="protein sequence ID" value="QAR33343.1"/>
    <property type="molecule type" value="Genomic_DNA"/>
</dbReference>
<reference evidence="3 4" key="1">
    <citation type="submission" date="2019-01" db="EMBL/GenBank/DDBJ databases">
        <title>Geovibrio thiophilus DSM 11263, complete genome.</title>
        <authorList>
            <person name="Spring S."/>
            <person name="Bunk B."/>
            <person name="Sproer C."/>
        </authorList>
    </citation>
    <scope>NUCLEOTIDE SEQUENCE [LARGE SCALE GENOMIC DNA]</scope>
    <source>
        <strain evidence="3 4">DSM 11263</strain>
    </source>
</reference>
<dbReference type="Pfam" id="PF02169">
    <property type="entry name" value="LPP20"/>
    <property type="match status" value="1"/>
</dbReference>
<feature type="chain" id="PRO_5018768756" description="Lipoprotein LPP20-like domain-containing protein" evidence="1">
    <location>
        <begin position="24"/>
        <end position="188"/>
    </location>
</feature>
<dbReference type="InterPro" id="IPR024952">
    <property type="entry name" value="LPP20-like_dom"/>
</dbReference>
<dbReference type="RefSeq" id="WP_128466629.1">
    <property type="nucleotide sequence ID" value="NZ_CP035108.1"/>
</dbReference>
<dbReference type="Gene3D" id="3.10.129.140">
    <property type="entry name" value="Helicobacter TNF-alpha-Inducing protein"/>
    <property type="match status" value="1"/>
</dbReference>
<evidence type="ECO:0000313" key="4">
    <source>
        <dbReference type="Proteomes" id="UP000287502"/>
    </source>
</evidence>
<name>A0A3R6AYB4_9BACT</name>
<proteinExistence type="predicted"/>
<evidence type="ECO:0000259" key="2">
    <source>
        <dbReference type="Pfam" id="PF02169"/>
    </source>
</evidence>
<dbReference type="OrthoDB" id="9794307at2"/>
<keyword evidence="1" id="KW-0732">Signal</keyword>
<dbReference type="KEGG" id="gtl:EP073_07995"/>
<dbReference type="Proteomes" id="UP000287502">
    <property type="component" value="Chromosome"/>
</dbReference>